<dbReference type="SUPFAM" id="SSF53756">
    <property type="entry name" value="UDP-Glycosyltransferase/glycogen phosphorylase"/>
    <property type="match status" value="1"/>
</dbReference>
<evidence type="ECO:0000256" key="2">
    <source>
        <dbReference type="ARBA" id="ARBA00022679"/>
    </source>
</evidence>
<dbReference type="AlphaFoldDB" id="A0A3N0E3I0"/>
<keyword evidence="7" id="KW-1185">Reference proteome</keyword>
<dbReference type="Gene3D" id="3.40.50.2000">
    <property type="entry name" value="Glycogen Phosphorylase B"/>
    <property type="match status" value="2"/>
</dbReference>
<dbReference type="OrthoDB" id="570545at2"/>
<gene>
    <name evidence="6" type="ORF">EFW17_19785</name>
</gene>
<dbReference type="PANTHER" id="PTHR12526:SF627">
    <property type="entry name" value="D-RHAMNOSYLTRANSFERASE WBPZ"/>
    <property type="match status" value="1"/>
</dbReference>
<evidence type="ECO:0000256" key="3">
    <source>
        <dbReference type="SAM" id="MobiDB-lite"/>
    </source>
</evidence>
<keyword evidence="2 6" id="KW-0808">Transferase</keyword>
<dbReference type="InterPro" id="IPR028098">
    <property type="entry name" value="Glyco_trans_4-like_N"/>
</dbReference>
<dbReference type="RefSeq" id="WP_123202918.1">
    <property type="nucleotide sequence ID" value="NZ_RJMB01000024.1"/>
</dbReference>
<evidence type="ECO:0000259" key="4">
    <source>
        <dbReference type="Pfam" id="PF00534"/>
    </source>
</evidence>
<feature type="region of interest" description="Disordered" evidence="3">
    <location>
        <begin position="61"/>
        <end position="90"/>
    </location>
</feature>
<feature type="compositionally biased region" description="Basic and acidic residues" evidence="3">
    <location>
        <begin position="66"/>
        <end position="77"/>
    </location>
</feature>
<evidence type="ECO:0000256" key="1">
    <source>
        <dbReference type="ARBA" id="ARBA00022676"/>
    </source>
</evidence>
<accession>A0A3N0E3I0</accession>
<reference evidence="6 7" key="1">
    <citation type="submission" date="2018-11" db="EMBL/GenBank/DDBJ databases">
        <title>The genome draft of YIM 96095.</title>
        <authorList>
            <person name="Tang S.-K."/>
            <person name="Chunyu W.-X."/>
            <person name="Feng Y.-Z."/>
        </authorList>
    </citation>
    <scope>NUCLEOTIDE SEQUENCE [LARGE SCALE GENOMIC DNA]</scope>
    <source>
        <strain evidence="6 7">YIM 96095</strain>
    </source>
</reference>
<dbReference type="Proteomes" id="UP000269198">
    <property type="component" value="Unassembled WGS sequence"/>
</dbReference>
<dbReference type="EMBL" id="RJMB01000024">
    <property type="protein sequence ID" value="RNL82353.1"/>
    <property type="molecule type" value="Genomic_DNA"/>
</dbReference>
<proteinExistence type="predicted"/>
<protein>
    <submittedName>
        <fullName evidence="6">Glycosyltransferase family 4 protein</fullName>
    </submittedName>
</protein>
<dbReference type="InterPro" id="IPR001296">
    <property type="entry name" value="Glyco_trans_1"/>
</dbReference>
<evidence type="ECO:0000313" key="6">
    <source>
        <dbReference type="EMBL" id="RNL82353.1"/>
    </source>
</evidence>
<dbReference type="GO" id="GO:0016757">
    <property type="term" value="F:glycosyltransferase activity"/>
    <property type="evidence" value="ECO:0007669"/>
    <property type="project" value="UniProtKB-KW"/>
</dbReference>
<dbReference type="Pfam" id="PF00534">
    <property type="entry name" value="Glycos_transf_1"/>
    <property type="match status" value="1"/>
</dbReference>
<feature type="domain" description="Glycosyltransferase subfamily 4-like N-terminal" evidence="5">
    <location>
        <begin position="13"/>
        <end position="195"/>
    </location>
</feature>
<dbReference type="CDD" id="cd03820">
    <property type="entry name" value="GT4_AmsD-like"/>
    <property type="match status" value="1"/>
</dbReference>
<feature type="domain" description="Glycosyl transferase family 1" evidence="4">
    <location>
        <begin position="205"/>
        <end position="361"/>
    </location>
</feature>
<evidence type="ECO:0000259" key="5">
    <source>
        <dbReference type="Pfam" id="PF13439"/>
    </source>
</evidence>
<dbReference type="Pfam" id="PF13439">
    <property type="entry name" value="Glyco_transf_4"/>
    <property type="match status" value="1"/>
</dbReference>
<organism evidence="6 7">
    <name type="scientific">Halostreptopolyspora alba</name>
    <dbReference type="NCBI Taxonomy" id="2487137"/>
    <lineage>
        <taxon>Bacteria</taxon>
        <taxon>Bacillati</taxon>
        <taxon>Actinomycetota</taxon>
        <taxon>Actinomycetes</taxon>
        <taxon>Streptosporangiales</taxon>
        <taxon>Nocardiopsidaceae</taxon>
        <taxon>Halostreptopolyspora</taxon>
    </lineage>
</organism>
<evidence type="ECO:0000313" key="7">
    <source>
        <dbReference type="Proteomes" id="UP000269198"/>
    </source>
</evidence>
<sequence length="390" mass="44099">MKITILIANAYGMGGTIRTVFNLAGGLAERHEVEIVSLVQHTEEPFFTLPDGVRLRSLTWIGPPTEGRESPGRLERRRERRPARPVPPSEFRRNRYLNARTEREVRRLLRRTDADVVMGTRPGINLMLAKWAPRRLLTIGQVHTHLGSHGPDLRAEIRRRYPRLDGLVVLTDSDRDMFADFLRPPPGWLVTMPNALPPGHYPRSSQENPIIVAAGRIAAVKQYPKLLEAFSMVAHVHPEWRLRIYAGGEGQDDLRDQIADMGLSNQVTLMGRTRDLPGELSKGSILAVSSRYEGFGMTIIEAFSVGVPVVSFDCPQGPREIIEHERNGLLVPAQEVTSLGWALLRMVENHDERLRMSDAAIRASETYALPVITRRWEEYIEERRASKTAH</sequence>
<comment type="caution">
    <text evidence="6">The sequence shown here is derived from an EMBL/GenBank/DDBJ whole genome shotgun (WGS) entry which is preliminary data.</text>
</comment>
<name>A0A3N0E3I0_9ACTN</name>
<keyword evidence="1" id="KW-0328">Glycosyltransferase</keyword>
<dbReference type="PANTHER" id="PTHR12526">
    <property type="entry name" value="GLYCOSYLTRANSFERASE"/>
    <property type="match status" value="1"/>
</dbReference>